<dbReference type="EMBL" id="CP060828">
    <property type="protein sequence ID" value="QNP71926.1"/>
    <property type="molecule type" value="Genomic_DNA"/>
</dbReference>
<dbReference type="InterPro" id="IPR011009">
    <property type="entry name" value="Kinase-like_dom_sf"/>
</dbReference>
<proteinExistence type="predicted"/>
<protein>
    <submittedName>
        <fullName evidence="1">Phosphotransferase</fullName>
    </submittedName>
</protein>
<sequence>MNVDRGDYPAGITPWDDAPWRAEALAWVRQQTGGVDESDVRIRLRPWSVLARFGDVWFKANPGGSRFEAALGEGLAKWVPGRVLEPIAVCPDRGWGLWPDGGEVMTGADLSAWAEMLRRYAELQRELTPHVTEIEALGVPSARPRDIPATFDRLVEENPTLDRTTRAELRARRSQLTDWCDELATSGIPLSLDHSDLQPAQVLARPPYRRFTFFDWGDATLAHPFTSLLVPTRVATRHHGPEAAPRLRAAYLQPWIADGHPTPHLHRTAALACRVGAVGRAAAWTHVFPTEQGIPQENLRASAAWLHELFTEDPERSPRG</sequence>
<dbReference type="KEGG" id="sroi:IAG44_22595"/>
<dbReference type="AlphaFoldDB" id="A0A7H0IGL0"/>
<dbReference type="GO" id="GO:0016740">
    <property type="term" value="F:transferase activity"/>
    <property type="evidence" value="ECO:0007669"/>
    <property type="project" value="UniProtKB-KW"/>
</dbReference>
<name>A0A7H0IGL0_9ACTN</name>
<evidence type="ECO:0000313" key="1">
    <source>
        <dbReference type="EMBL" id="QNP71926.1"/>
    </source>
</evidence>
<keyword evidence="2" id="KW-1185">Reference proteome</keyword>
<gene>
    <name evidence="1" type="ORF">IAG44_22595</name>
</gene>
<evidence type="ECO:0000313" key="2">
    <source>
        <dbReference type="Proteomes" id="UP000516052"/>
    </source>
</evidence>
<dbReference type="Proteomes" id="UP000516052">
    <property type="component" value="Chromosome"/>
</dbReference>
<dbReference type="SUPFAM" id="SSF56112">
    <property type="entry name" value="Protein kinase-like (PK-like)"/>
    <property type="match status" value="1"/>
</dbReference>
<keyword evidence="1" id="KW-0808">Transferase</keyword>
<dbReference type="RefSeq" id="WP_187748884.1">
    <property type="nucleotide sequence ID" value="NZ_CP060828.1"/>
</dbReference>
<reference evidence="1 2" key="1">
    <citation type="submission" date="2020-08" db="EMBL/GenBank/DDBJ databases">
        <title>A novel species.</title>
        <authorList>
            <person name="Gao J."/>
        </authorList>
    </citation>
    <scope>NUCLEOTIDE SEQUENCE [LARGE SCALE GENOMIC DNA]</scope>
    <source>
        <strain evidence="1 2">CRXT-G-22</strain>
    </source>
</reference>
<organism evidence="1 2">
    <name type="scientific">Streptomyces roseirectus</name>
    <dbReference type="NCBI Taxonomy" id="2768066"/>
    <lineage>
        <taxon>Bacteria</taxon>
        <taxon>Bacillati</taxon>
        <taxon>Actinomycetota</taxon>
        <taxon>Actinomycetes</taxon>
        <taxon>Kitasatosporales</taxon>
        <taxon>Streptomycetaceae</taxon>
        <taxon>Streptomyces</taxon>
    </lineage>
</organism>
<accession>A0A7H0IGL0</accession>